<keyword evidence="4 7" id="KW-0833">Ubl conjugation pathway</keyword>
<evidence type="ECO:0000256" key="4">
    <source>
        <dbReference type="ARBA" id="ARBA00022786"/>
    </source>
</evidence>
<sequence length="164" mass="18993">MFRIELALAKMAAARRLQKEYAEVKTSSFRGFRNVSMEDGNILRWTGLLVPEFFPYNQAAFRVEILFPNEYPFKPPKITFGTKIYHPNIDEQGQVCLPLVTSENWKPATKAEQVIQALVALVNTPEPEHPLRADIAEEYIKDKKKFVRNALEHTKKFGEKRPEE</sequence>
<evidence type="ECO:0000256" key="1">
    <source>
        <dbReference type="ARBA" id="ARBA00000485"/>
    </source>
</evidence>
<dbReference type="InterPro" id="IPR000608">
    <property type="entry name" value="UBC"/>
</dbReference>
<dbReference type="PROSITE" id="PS50127">
    <property type="entry name" value="UBC_2"/>
    <property type="match status" value="1"/>
</dbReference>
<keyword evidence="7" id="KW-0067">ATP-binding</keyword>
<dbReference type="InterPro" id="IPR023313">
    <property type="entry name" value="UBQ-conjugating_AS"/>
</dbReference>
<dbReference type="SMART" id="SM00212">
    <property type="entry name" value="UBCc"/>
    <property type="match status" value="1"/>
</dbReference>
<dbReference type="PROSITE" id="PS00183">
    <property type="entry name" value="UBC_1"/>
    <property type="match status" value="1"/>
</dbReference>
<dbReference type="CDD" id="cd23801">
    <property type="entry name" value="UBCc_UBE2L3"/>
    <property type="match status" value="1"/>
</dbReference>
<dbReference type="GO" id="GO:0061631">
    <property type="term" value="F:ubiquitin conjugating enzyme activity"/>
    <property type="evidence" value="ECO:0007669"/>
    <property type="project" value="UniProtKB-EC"/>
</dbReference>
<evidence type="ECO:0000256" key="6">
    <source>
        <dbReference type="PROSITE-ProRule" id="PRU10133"/>
    </source>
</evidence>
<dbReference type="PANTHER" id="PTHR24067">
    <property type="entry name" value="UBIQUITIN-CONJUGATING ENZYME E2"/>
    <property type="match status" value="1"/>
</dbReference>
<organism evidence="9 10">
    <name type="scientific">Nezara viridula</name>
    <name type="common">Southern green stink bug</name>
    <name type="synonym">Cimex viridulus</name>
    <dbReference type="NCBI Taxonomy" id="85310"/>
    <lineage>
        <taxon>Eukaryota</taxon>
        <taxon>Metazoa</taxon>
        <taxon>Ecdysozoa</taxon>
        <taxon>Arthropoda</taxon>
        <taxon>Hexapoda</taxon>
        <taxon>Insecta</taxon>
        <taxon>Pterygota</taxon>
        <taxon>Neoptera</taxon>
        <taxon>Paraneoptera</taxon>
        <taxon>Hemiptera</taxon>
        <taxon>Heteroptera</taxon>
        <taxon>Panheteroptera</taxon>
        <taxon>Pentatomomorpha</taxon>
        <taxon>Pentatomoidea</taxon>
        <taxon>Pentatomidae</taxon>
        <taxon>Pentatominae</taxon>
        <taxon>Nezara</taxon>
    </lineage>
</organism>
<accession>A0A9P0HC09</accession>
<evidence type="ECO:0000313" key="10">
    <source>
        <dbReference type="Proteomes" id="UP001152798"/>
    </source>
</evidence>
<feature type="domain" description="UBC core" evidence="8">
    <location>
        <begin position="12"/>
        <end position="159"/>
    </location>
</feature>
<evidence type="ECO:0000313" key="9">
    <source>
        <dbReference type="EMBL" id="CAH1399079.1"/>
    </source>
</evidence>
<dbReference type="FunFam" id="3.10.110.10:FF:000011">
    <property type="entry name" value="Ubiquitin-conjugating enzyme E2 L3"/>
    <property type="match status" value="1"/>
</dbReference>
<dbReference type="EC" id="2.3.2.23" evidence="2"/>
<dbReference type="Gene3D" id="3.10.110.10">
    <property type="entry name" value="Ubiquitin Conjugating Enzyme"/>
    <property type="match status" value="1"/>
</dbReference>
<feature type="active site" description="Glycyl thioester intermediate" evidence="6">
    <location>
        <position position="96"/>
    </location>
</feature>
<keyword evidence="7" id="KW-0547">Nucleotide-binding</keyword>
<comment type="similarity">
    <text evidence="7">Belongs to the ubiquitin-conjugating enzyme family.</text>
</comment>
<evidence type="ECO:0000256" key="3">
    <source>
        <dbReference type="ARBA" id="ARBA00022679"/>
    </source>
</evidence>
<comment type="catalytic activity">
    <reaction evidence="1">
        <text>S-ubiquitinyl-[E1 ubiquitin-activating enzyme]-L-cysteine + [E2 ubiquitin-conjugating enzyme]-L-cysteine = [E1 ubiquitin-activating enzyme]-L-cysteine + S-ubiquitinyl-[E2 ubiquitin-conjugating enzyme]-L-cysteine.</text>
        <dbReference type="EC" id="2.3.2.23"/>
    </reaction>
</comment>
<keyword evidence="10" id="KW-1185">Reference proteome</keyword>
<dbReference type="EMBL" id="OV725080">
    <property type="protein sequence ID" value="CAH1399079.1"/>
    <property type="molecule type" value="Genomic_DNA"/>
</dbReference>
<dbReference type="GO" id="GO:0005524">
    <property type="term" value="F:ATP binding"/>
    <property type="evidence" value="ECO:0007669"/>
    <property type="project" value="UniProtKB-UniRule"/>
</dbReference>
<dbReference type="InterPro" id="IPR016135">
    <property type="entry name" value="UBQ-conjugating_enzyme/RWD"/>
</dbReference>
<proteinExistence type="inferred from homology"/>
<gene>
    <name evidence="9" type="ORF">NEZAVI_LOCUS8604</name>
</gene>
<evidence type="ECO:0000256" key="2">
    <source>
        <dbReference type="ARBA" id="ARBA00012486"/>
    </source>
</evidence>
<protein>
    <recommendedName>
        <fullName evidence="5">Ubiquitin-conjugating enzyme E2-18 kDa</fullName>
        <ecNumber evidence="2">2.3.2.23</ecNumber>
    </recommendedName>
</protein>
<evidence type="ECO:0000259" key="8">
    <source>
        <dbReference type="PROSITE" id="PS50127"/>
    </source>
</evidence>
<dbReference type="AlphaFoldDB" id="A0A9P0HC09"/>
<dbReference type="OrthoDB" id="9973183at2759"/>
<evidence type="ECO:0000256" key="5">
    <source>
        <dbReference type="ARBA" id="ARBA00067751"/>
    </source>
</evidence>
<dbReference type="InterPro" id="IPR050113">
    <property type="entry name" value="Ub_conjugating_enzyme"/>
</dbReference>
<dbReference type="Proteomes" id="UP001152798">
    <property type="component" value="Chromosome 4"/>
</dbReference>
<evidence type="ECO:0000256" key="7">
    <source>
        <dbReference type="RuleBase" id="RU362109"/>
    </source>
</evidence>
<reference evidence="9" key="1">
    <citation type="submission" date="2022-01" db="EMBL/GenBank/DDBJ databases">
        <authorList>
            <person name="King R."/>
        </authorList>
    </citation>
    <scope>NUCLEOTIDE SEQUENCE</scope>
</reference>
<dbReference type="Pfam" id="PF00179">
    <property type="entry name" value="UQ_con"/>
    <property type="match status" value="1"/>
</dbReference>
<dbReference type="SUPFAM" id="SSF54495">
    <property type="entry name" value="UBC-like"/>
    <property type="match status" value="1"/>
</dbReference>
<name>A0A9P0HC09_NEZVI</name>
<keyword evidence="3" id="KW-0808">Transferase</keyword>